<evidence type="ECO:0000256" key="4">
    <source>
        <dbReference type="ARBA" id="ARBA00022475"/>
    </source>
</evidence>
<evidence type="ECO:0000256" key="3">
    <source>
        <dbReference type="ARBA" id="ARBA00022448"/>
    </source>
</evidence>
<comment type="caution">
    <text evidence="10">The sequence shown here is derived from an EMBL/GenBank/DDBJ whole genome shotgun (WGS) entry which is preliminary data.</text>
</comment>
<name>A0ABT5VKC4_9BACI</name>
<feature type="transmembrane region" description="Helical" evidence="9">
    <location>
        <begin position="234"/>
        <end position="257"/>
    </location>
</feature>
<dbReference type="Proteomes" id="UP001148125">
    <property type="component" value="Unassembled WGS sequence"/>
</dbReference>
<feature type="transmembrane region" description="Helical" evidence="9">
    <location>
        <begin position="277"/>
        <end position="304"/>
    </location>
</feature>
<feature type="transmembrane region" description="Helical" evidence="9">
    <location>
        <begin position="79"/>
        <end position="98"/>
    </location>
</feature>
<comment type="subcellular location">
    <subcellularLocation>
        <location evidence="1 9">Cell membrane</location>
        <topology evidence="1 9">Multi-pass membrane protein</topology>
    </subcellularLocation>
</comment>
<keyword evidence="4" id="KW-1003">Cell membrane</keyword>
<evidence type="ECO:0000256" key="5">
    <source>
        <dbReference type="ARBA" id="ARBA00022692"/>
    </source>
</evidence>
<dbReference type="EMBL" id="JAOTPO010000022">
    <property type="protein sequence ID" value="MDE5415897.1"/>
    <property type="molecule type" value="Genomic_DNA"/>
</dbReference>
<feature type="transmembrane region" description="Helical" evidence="9">
    <location>
        <begin position="376"/>
        <end position="401"/>
    </location>
</feature>
<evidence type="ECO:0000256" key="1">
    <source>
        <dbReference type="ARBA" id="ARBA00004651"/>
    </source>
</evidence>
<feature type="transmembrane region" description="Helical" evidence="9">
    <location>
        <begin position="196"/>
        <end position="213"/>
    </location>
</feature>
<dbReference type="Pfam" id="PF05525">
    <property type="entry name" value="Branch_AA_trans"/>
    <property type="match status" value="1"/>
</dbReference>
<protein>
    <recommendedName>
        <fullName evidence="9">Branched-chain amino acid transport system carrier protein</fullName>
    </recommendedName>
</protein>
<dbReference type="RefSeq" id="WP_275120487.1">
    <property type="nucleotide sequence ID" value="NZ_JAOTPO010000022.1"/>
</dbReference>
<keyword evidence="11" id="KW-1185">Reference proteome</keyword>
<feature type="transmembrane region" description="Helical" evidence="9">
    <location>
        <begin position="153"/>
        <end position="176"/>
    </location>
</feature>
<evidence type="ECO:0000256" key="8">
    <source>
        <dbReference type="ARBA" id="ARBA00023136"/>
    </source>
</evidence>
<comment type="function">
    <text evidence="9">Component of the transport system for branched-chain amino acids.</text>
</comment>
<keyword evidence="7 9" id="KW-1133">Transmembrane helix</keyword>
<sequence length="449" mass="47003">MNTLSTKETIALGLMTFALFLGAGNLIFPPAMGQAAGENVWVSTLGFLITGVGLPLLAIIAIARAGGNLQSLSNRVHPLFGVIFTLTMYLAIGPFFGIPRTGTVAYEIGAVPFLSPSVLTSSMPLFLYTVIFFGLTFWLALNPTKLVDRVGKLLTPILLLIITVLAVKGIVTPLGSIEGVAPAYETAPFFKGFLDGYLTMDTIAALVFGIVIVSRITERGVTDKNVITSITVKAGLIAGTGLALVYLALAYLGASSVSTLGMLDNGGAILSGTANELFGLLGTVLLAVVITVACLTTSVGLVSACGEYFVKLMPKLSYPMIVAILCVFSLTMANMGLAQLISFSLPVLIAIYPIAIVLIVLSFLHKAFKGMPQVYGGALIGAGVVSIVDGLNATSLQLGFINSVYSYIPLFAEGVGWLLPAIIGAIIGYLYGITKRNHTNESSSYHNAS</sequence>
<dbReference type="InterPro" id="IPR004685">
    <property type="entry name" value="Brnchd-chn_aa_trnsp_Livcs"/>
</dbReference>
<feature type="transmembrane region" description="Helical" evidence="9">
    <location>
        <begin position="343"/>
        <end position="364"/>
    </location>
</feature>
<keyword evidence="5 9" id="KW-0812">Transmembrane</keyword>
<dbReference type="PANTHER" id="PTHR30588">
    <property type="entry name" value="BRANCHED-CHAIN AMINO ACID TRANSPORT SYSTEM 2 CARRIER PROTEIN"/>
    <property type="match status" value="1"/>
</dbReference>
<evidence type="ECO:0000256" key="2">
    <source>
        <dbReference type="ARBA" id="ARBA00008540"/>
    </source>
</evidence>
<feature type="transmembrane region" description="Helical" evidence="9">
    <location>
        <begin position="45"/>
        <end position="67"/>
    </location>
</feature>
<accession>A0ABT5VKC4</accession>
<keyword evidence="8 9" id="KW-0472">Membrane</keyword>
<evidence type="ECO:0000313" key="10">
    <source>
        <dbReference type="EMBL" id="MDE5415897.1"/>
    </source>
</evidence>
<evidence type="ECO:0000256" key="9">
    <source>
        <dbReference type="RuleBase" id="RU362122"/>
    </source>
</evidence>
<keyword evidence="6 9" id="KW-0029">Amino-acid transport</keyword>
<feature type="transmembrane region" description="Helical" evidence="9">
    <location>
        <begin position="118"/>
        <end position="141"/>
    </location>
</feature>
<reference evidence="10" key="1">
    <citation type="submission" date="2024-05" db="EMBL/GenBank/DDBJ databases">
        <title>Alkalihalobacillus sp. strain MEB203 novel alkaliphilic bacterium from Lonar Lake, India.</title>
        <authorList>
            <person name="Joshi A."/>
            <person name="Thite S."/>
            <person name="Mengade P."/>
        </authorList>
    </citation>
    <scope>NUCLEOTIDE SEQUENCE</scope>
    <source>
        <strain evidence="10">MEB 203</strain>
    </source>
</reference>
<proteinExistence type="inferred from homology"/>
<organism evidence="10 11">
    <name type="scientific">Alkalihalobacterium chitinilyticum</name>
    <dbReference type="NCBI Taxonomy" id="2980103"/>
    <lineage>
        <taxon>Bacteria</taxon>
        <taxon>Bacillati</taxon>
        <taxon>Bacillota</taxon>
        <taxon>Bacilli</taxon>
        <taxon>Bacillales</taxon>
        <taxon>Bacillaceae</taxon>
        <taxon>Alkalihalobacterium</taxon>
    </lineage>
</organism>
<gene>
    <name evidence="10" type="primary">brnQ</name>
    <name evidence="10" type="ORF">N7Z68_21330</name>
</gene>
<dbReference type="PANTHER" id="PTHR30588:SF8">
    <property type="entry name" value="BRANCHED-CHAIN AMINO ACID PERMEASE BRAB"/>
    <property type="match status" value="1"/>
</dbReference>
<evidence type="ECO:0000256" key="7">
    <source>
        <dbReference type="ARBA" id="ARBA00022989"/>
    </source>
</evidence>
<evidence type="ECO:0000256" key="6">
    <source>
        <dbReference type="ARBA" id="ARBA00022970"/>
    </source>
</evidence>
<feature type="transmembrane region" description="Helical" evidence="9">
    <location>
        <begin position="407"/>
        <end position="431"/>
    </location>
</feature>
<feature type="transmembrane region" description="Helical" evidence="9">
    <location>
        <begin position="316"/>
        <end position="337"/>
    </location>
</feature>
<comment type="similarity">
    <text evidence="2 9">Belongs to the branched chain amino acid transporter family.</text>
</comment>
<comment type="caution">
    <text evidence="9">Lacks conserved residue(s) required for the propagation of feature annotation.</text>
</comment>
<evidence type="ECO:0000313" key="11">
    <source>
        <dbReference type="Proteomes" id="UP001148125"/>
    </source>
</evidence>
<dbReference type="NCBIfam" id="TIGR00796">
    <property type="entry name" value="livcs"/>
    <property type="match status" value="1"/>
</dbReference>
<keyword evidence="3 9" id="KW-0813">Transport</keyword>